<feature type="compositionally biased region" description="Pro residues" evidence="1">
    <location>
        <begin position="44"/>
        <end position="59"/>
    </location>
</feature>
<organism evidence="2 3">
    <name type="scientific">Raphidocelis subcapitata</name>
    <dbReference type="NCBI Taxonomy" id="307507"/>
    <lineage>
        <taxon>Eukaryota</taxon>
        <taxon>Viridiplantae</taxon>
        <taxon>Chlorophyta</taxon>
        <taxon>core chlorophytes</taxon>
        <taxon>Chlorophyceae</taxon>
        <taxon>CS clade</taxon>
        <taxon>Sphaeropleales</taxon>
        <taxon>Selenastraceae</taxon>
        <taxon>Raphidocelis</taxon>
    </lineage>
</organism>
<accession>A0A2V0PCZ0</accession>
<sequence>MTRARDAVELTVELTVAAAPAGGDEEGAKAAPPSARPAPATRPRGPPSPPPLFPPPLGPPARHACMDPAACHEPHRRGTVELRDGARLAWWTFLPAGPPAARLLVVWGAFATSRHFDDVAACLAARGVEVLLYHHRGVALSGPCLGHQSAELLARDALALVDAELAVMLAGQGRLASLALSVCSRGGLLPPRAAALLPLLRAALHSRAATWLLRAWYGAHRSEAALVFTPAFLVSRHPESGEPMRAHYARWWCARFNDLFSFADARTIAAHTAVIATHWLDSSKARALRDSGAPILVQVSQRDLLIPPAAQRALGRALSARVVSFDIGHMGIGFGSVAAEFTASLLENVGVGAVLARVRGAAAAAAAALMP</sequence>
<name>A0A2V0PCZ0_9CHLO</name>
<feature type="region of interest" description="Disordered" evidence="1">
    <location>
        <begin position="16"/>
        <end position="59"/>
    </location>
</feature>
<dbReference type="EMBL" id="BDRX01000070">
    <property type="protein sequence ID" value="GBF95773.1"/>
    <property type="molecule type" value="Genomic_DNA"/>
</dbReference>
<evidence type="ECO:0000256" key="1">
    <source>
        <dbReference type="SAM" id="MobiDB-lite"/>
    </source>
</evidence>
<dbReference type="Gene3D" id="3.40.50.1820">
    <property type="entry name" value="alpha/beta hydrolase"/>
    <property type="match status" value="1"/>
</dbReference>
<dbReference type="InterPro" id="IPR029058">
    <property type="entry name" value="AB_hydrolase_fold"/>
</dbReference>
<gene>
    <name evidence="2" type="ORF">Rsub_08209</name>
</gene>
<dbReference type="Proteomes" id="UP000247498">
    <property type="component" value="Unassembled WGS sequence"/>
</dbReference>
<dbReference type="OrthoDB" id="541984at2759"/>
<dbReference type="SUPFAM" id="SSF53474">
    <property type="entry name" value="alpha/beta-Hydrolases"/>
    <property type="match status" value="1"/>
</dbReference>
<keyword evidence="3" id="KW-1185">Reference proteome</keyword>
<protein>
    <recommendedName>
        <fullName evidence="4">Serine aminopeptidase S33 domain-containing protein</fullName>
    </recommendedName>
</protein>
<comment type="caution">
    <text evidence="2">The sequence shown here is derived from an EMBL/GenBank/DDBJ whole genome shotgun (WGS) entry which is preliminary data.</text>
</comment>
<reference evidence="2 3" key="1">
    <citation type="journal article" date="2018" name="Sci. Rep.">
        <title>Raphidocelis subcapitata (=Pseudokirchneriella subcapitata) provides an insight into genome evolution and environmental adaptations in the Sphaeropleales.</title>
        <authorList>
            <person name="Suzuki S."/>
            <person name="Yamaguchi H."/>
            <person name="Nakajima N."/>
            <person name="Kawachi M."/>
        </authorList>
    </citation>
    <scope>NUCLEOTIDE SEQUENCE [LARGE SCALE GENOMIC DNA]</scope>
    <source>
        <strain evidence="2 3">NIES-35</strain>
    </source>
</reference>
<dbReference type="AlphaFoldDB" id="A0A2V0PCZ0"/>
<evidence type="ECO:0000313" key="3">
    <source>
        <dbReference type="Proteomes" id="UP000247498"/>
    </source>
</evidence>
<feature type="compositionally biased region" description="Low complexity" evidence="1">
    <location>
        <begin position="29"/>
        <end position="43"/>
    </location>
</feature>
<dbReference type="InParanoid" id="A0A2V0PCZ0"/>
<evidence type="ECO:0008006" key="4">
    <source>
        <dbReference type="Google" id="ProtNLM"/>
    </source>
</evidence>
<evidence type="ECO:0000313" key="2">
    <source>
        <dbReference type="EMBL" id="GBF95773.1"/>
    </source>
</evidence>
<proteinExistence type="predicted"/>